<dbReference type="AlphaFoldDB" id="A0A1V4JNR5"/>
<evidence type="ECO:0000313" key="2">
    <source>
        <dbReference type="EMBL" id="OPJ73367.1"/>
    </source>
</evidence>
<evidence type="ECO:0000256" key="1">
    <source>
        <dbReference type="SAM" id="MobiDB-lite"/>
    </source>
</evidence>
<reference evidence="2 3" key="1">
    <citation type="submission" date="2016-02" db="EMBL/GenBank/DDBJ databases">
        <title>Band-tailed pigeon sequencing and assembly.</title>
        <authorList>
            <person name="Soares A.E."/>
            <person name="Novak B.J."/>
            <person name="Rice E.S."/>
            <person name="O'Connell B."/>
            <person name="Chang D."/>
            <person name="Weber S."/>
            <person name="Shapiro B."/>
        </authorList>
    </citation>
    <scope>NUCLEOTIDE SEQUENCE [LARGE SCALE GENOMIC DNA]</scope>
    <source>
        <strain evidence="2">BTP2013</strain>
        <tissue evidence="2">Blood</tissue>
    </source>
</reference>
<comment type="caution">
    <text evidence="2">The sequence shown here is derived from an EMBL/GenBank/DDBJ whole genome shotgun (WGS) entry which is preliminary data.</text>
</comment>
<name>A0A1V4JNR5_PATFA</name>
<proteinExistence type="predicted"/>
<dbReference type="EMBL" id="LSYS01006902">
    <property type="protein sequence ID" value="OPJ73367.1"/>
    <property type="molecule type" value="Genomic_DNA"/>
</dbReference>
<dbReference type="Proteomes" id="UP000190648">
    <property type="component" value="Unassembled WGS sequence"/>
</dbReference>
<protein>
    <submittedName>
        <fullName evidence="2">Uncharacterized protein</fullName>
    </submittedName>
</protein>
<keyword evidence="3" id="KW-1185">Reference proteome</keyword>
<sequence>MTVTEAAPRAVAEGGWAAGGGKACHSRGDEMRPPLPQWHTSAGEVSLSKEVHLTQSFSRDGFEASA</sequence>
<evidence type="ECO:0000313" key="3">
    <source>
        <dbReference type="Proteomes" id="UP000190648"/>
    </source>
</evidence>
<gene>
    <name evidence="2" type="ORF">AV530_005739</name>
</gene>
<accession>A0A1V4JNR5</accession>
<feature type="region of interest" description="Disordered" evidence="1">
    <location>
        <begin position="1"/>
        <end position="40"/>
    </location>
</feature>
<organism evidence="2 3">
    <name type="scientific">Patagioenas fasciata monilis</name>
    <dbReference type="NCBI Taxonomy" id="372326"/>
    <lineage>
        <taxon>Eukaryota</taxon>
        <taxon>Metazoa</taxon>
        <taxon>Chordata</taxon>
        <taxon>Craniata</taxon>
        <taxon>Vertebrata</taxon>
        <taxon>Euteleostomi</taxon>
        <taxon>Archelosauria</taxon>
        <taxon>Archosauria</taxon>
        <taxon>Dinosauria</taxon>
        <taxon>Saurischia</taxon>
        <taxon>Theropoda</taxon>
        <taxon>Coelurosauria</taxon>
        <taxon>Aves</taxon>
        <taxon>Neognathae</taxon>
        <taxon>Neoaves</taxon>
        <taxon>Columbimorphae</taxon>
        <taxon>Columbiformes</taxon>
        <taxon>Columbidae</taxon>
        <taxon>Patagioenas</taxon>
    </lineage>
</organism>